<proteinExistence type="predicted"/>
<keyword evidence="2" id="KW-0472">Membrane</keyword>
<reference evidence="3 4" key="1">
    <citation type="submission" date="2017-07" db="EMBL/GenBank/DDBJ databases">
        <authorList>
            <person name="Sun Z.S."/>
            <person name="Albrecht U."/>
            <person name="Echele G."/>
            <person name="Lee C.C."/>
        </authorList>
    </citation>
    <scope>NUCLEOTIDE SEQUENCE [LARGE SCALE GENOMIC DNA]</scope>
    <source>
        <strain evidence="3 4">DSM 14827</strain>
    </source>
</reference>
<gene>
    <name evidence="3" type="ORF">SAMN05444959_11523</name>
</gene>
<organism evidence="3 4">
    <name type="scientific">Paracoccus seriniphilus</name>
    <dbReference type="NCBI Taxonomy" id="184748"/>
    <lineage>
        <taxon>Bacteria</taxon>
        <taxon>Pseudomonadati</taxon>
        <taxon>Pseudomonadota</taxon>
        <taxon>Alphaproteobacteria</taxon>
        <taxon>Rhodobacterales</taxon>
        <taxon>Paracoccaceae</taxon>
        <taxon>Paracoccus</taxon>
    </lineage>
</organism>
<feature type="transmembrane region" description="Helical" evidence="2">
    <location>
        <begin position="24"/>
        <end position="45"/>
    </location>
</feature>
<feature type="region of interest" description="Disordered" evidence="1">
    <location>
        <begin position="50"/>
        <end position="89"/>
    </location>
</feature>
<feature type="region of interest" description="Disordered" evidence="1">
    <location>
        <begin position="143"/>
        <end position="166"/>
    </location>
</feature>
<name>A0A239Q0W7_9RHOB</name>
<evidence type="ECO:0000256" key="2">
    <source>
        <dbReference type="SAM" id="Phobius"/>
    </source>
</evidence>
<keyword evidence="4" id="KW-1185">Reference proteome</keyword>
<feature type="compositionally biased region" description="Basic and acidic residues" evidence="1">
    <location>
        <begin position="50"/>
        <end position="70"/>
    </location>
</feature>
<evidence type="ECO:0000313" key="3">
    <source>
        <dbReference type="EMBL" id="SNT76070.1"/>
    </source>
</evidence>
<accession>A0A239Q0W7</accession>
<dbReference type="RefSeq" id="WP_089345406.1">
    <property type="nucleotide sequence ID" value="NZ_CP067129.1"/>
</dbReference>
<protein>
    <submittedName>
        <fullName evidence="3">Uncharacterized protein</fullName>
    </submittedName>
</protein>
<evidence type="ECO:0000256" key="1">
    <source>
        <dbReference type="SAM" id="MobiDB-lite"/>
    </source>
</evidence>
<feature type="compositionally biased region" description="Basic and acidic residues" evidence="1">
    <location>
        <begin position="152"/>
        <end position="166"/>
    </location>
</feature>
<keyword evidence="2" id="KW-1133">Transmembrane helix</keyword>
<dbReference type="AlphaFoldDB" id="A0A239Q0W7"/>
<evidence type="ECO:0000313" key="4">
    <source>
        <dbReference type="Proteomes" id="UP000198307"/>
    </source>
</evidence>
<keyword evidence="2" id="KW-0812">Transmembrane</keyword>
<dbReference type="EMBL" id="FZQB01000015">
    <property type="protein sequence ID" value="SNT76070.1"/>
    <property type="molecule type" value="Genomic_DNA"/>
</dbReference>
<sequence>MPSSTTGKTGPGAAGPASGAVGQLLIWGGVALGVAGVTAAGVIAARRLTDRANGDDPRPHMGKGGGRDDQPAPGHGPAAATDRDPGNSQDLAVELTDKANRLSDGLNGVVRTIIAAFESLRMVADQSARLLEDFAVVADQVNDILQSSSRPPHREDEAGDDRERKA</sequence>
<dbReference type="Proteomes" id="UP000198307">
    <property type="component" value="Unassembled WGS sequence"/>
</dbReference>